<evidence type="ECO:0000313" key="6">
    <source>
        <dbReference type="EMBL" id="MFC6034485.1"/>
    </source>
</evidence>
<evidence type="ECO:0000256" key="3">
    <source>
        <dbReference type="ARBA" id="ARBA00022840"/>
    </source>
</evidence>
<keyword evidence="2 4" id="KW-0547">Nucleotide-binding</keyword>
<sequence>MMKIPETSPASSPCALSEADPGYAGLERDTEAVSRWRKKERERLIAERLAIPVEKRRALGEKIAANVEREIGDIRGLTVSAYWPFRGEPDFRPLMAKIAARGGKTALPVCAKRAAPMIFRIWTEGEPLECGIWNIPVPAETAPTANPDIIIAPLVGFDGKNYRLGYGGGYFDRTLAAIPYKPKVIGVGYAGSRMSTIYPQPYDIPMNVIVTDER</sequence>
<feature type="region of interest" description="Disordered" evidence="5">
    <location>
        <begin position="1"/>
        <end position="21"/>
    </location>
</feature>
<dbReference type="PANTHER" id="PTHR23407:SF1">
    <property type="entry name" value="5-FORMYLTETRAHYDROFOLATE CYCLO-LIGASE"/>
    <property type="match status" value="1"/>
</dbReference>
<keyword evidence="3 4" id="KW-0067">ATP-binding</keyword>
<dbReference type="PANTHER" id="PTHR23407">
    <property type="entry name" value="ATPASE INHIBITOR/5-FORMYLTETRAHYDROFOLATE CYCLO-LIGASE"/>
    <property type="match status" value="1"/>
</dbReference>
<evidence type="ECO:0000256" key="1">
    <source>
        <dbReference type="ARBA" id="ARBA00010638"/>
    </source>
</evidence>
<keyword evidence="7" id="KW-1185">Reference proteome</keyword>
<evidence type="ECO:0000256" key="2">
    <source>
        <dbReference type="ARBA" id="ARBA00022741"/>
    </source>
</evidence>
<dbReference type="InterPro" id="IPR037171">
    <property type="entry name" value="NagB/RpiA_transferase-like"/>
</dbReference>
<evidence type="ECO:0000256" key="5">
    <source>
        <dbReference type="SAM" id="MobiDB-lite"/>
    </source>
</evidence>
<dbReference type="PIRSF" id="PIRSF006806">
    <property type="entry name" value="FTHF_cligase"/>
    <property type="match status" value="1"/>
</dbReference>
<name>A0ABW1KT88_9PROT</name>
<keyword evidence="6" id="KW-0436">Ligase</keyword>
<dbReference type="InterPro" id="IPR002698">
    <property type="entry name" value="FTHF_cligase"/>
</dbReference>
<comment type="catalytic activity">
    <reaction evidence="4">
        <text>(6S)-5-formyl-5,6,7,8-tetrahydrofolate + ATP = (6R)-5,10-methenyltetrahydrofolate + ADP + phosphate</text>
        <dbReference type="Rhea" id="RHEA:10488"/>
        <dbReference type="ChEBI" id="CHEBI:30616"/>
        <dbReference type="ChEBI" id="CHEBI:43474"/>
        <dbReference type="ChEBI" id="CHEBI:57455"/>
        <dbReference type="ChEBI" id="CHEBI:57457"/>
        <dbReference type="ChEBI" id="CHEBI:456216"/>
        <dbReference type="EC" id="6.3.3.2"/>
    </reaction>
</comment>
<comment type="caution">
    <text evidence="6">The sequence shown here is derived from an EMBL/GenBank/DDBJ whole genome shotgun (WGS) entry which is preliminary data.</text>
</comment>
<dbReference type="SUPFAM" id="SSF100950">
    <property type="entry name" value="NagB/RpiA/CoA transferase-like"/>
    <property type="match status" value="1"/>
</dbReference>
<comment type="similarity">
    <text evidence="1 4">Belongs to the 5-formyltetrahydrofolate cyclo-ligase family.</text>
</comment>
<accession>A0ABW1KT88</accession>
<dbReference type="NCBIfam" id="TIGR02727">
    <property type="entry name" value="MTHFS_bact"/>
    <property type="match status" value="1"/>
</dbReference>
<dbReference type="EMBL" id="JBHPON010000001">
    <property type="protein sequence ID" value="MFC6034485.1"/>
    <property type="molecule type" value="Genomic_DNA"/>
</dbReference>
<dbReference type="GO" id="GO:0030272">
    <property type="term" value="F:5-formyltetrahydrofolate cyclo-ligase activity"/>
    <property type="evidence" value="ECO:0007669"/>
    <property type="project" value="UniProtKB-EC"/>
</dbReference>
<dbReference type="RefSeq" id="WP_379880190.1">
    <property type="nucleotide sequence ID" value="NZ_JBHPON010000001.1"/>
</dbReference>
<comment type="cofactor">
    <cofactor evidence="4">
        <name>Mg(2+)</name>
        <dbReference type="ChEBI" id="CHEBI:18420"/>
    </cofactor>
</comment>
<organism evidence="6 7">
    <name type="scientific">Hyphococcus aureus</name>
    <dbReference type="NCBI Taxonomy" id="2666033"/>
    <lineage>
        <taxon>Bacteria</taxon>
        <taxon>Pseudomonadati</taxon>
        <taxon>Pseudomonadota</taxon>
        <taxon>Alphaproteobacteria</taxon>
        <taxon>Parvularculales</taxon>
        <taxon>Parvularculaceae</taxon>
        <taxon>Hyphococcus</taxon>
    </lineage>
</organism>
<dbReference type="Gene3D" id="3.40.50.10420">
    <property type="entry name" value="NagB/RpiA/CoA transferase-like"/>
    <property type="match status" value="1"/>
</dbReference>
<protein>
    <recommendedName>
        <fullName evidence="4">5-formyltetrahydrofolate cyclo-ligase</fullName>
        <ecNumber evidence="4">6.3.3.2</ecNumber>
    </recommendedName>
</protein>
<dbReference type="Proteomes" id="UP001596116">
    <property type="component" value="Unassembled WGS sequence"/>
</dbReference>
<proteinExistence type="inferred from homology"/>
<gene>
    <name evidence="6" type="ORF">ACFMB1_02955</name>
</gene>
<evidence type="ECO:0000256" key="4">
    <source>
        <dbReference type="RuleBase" id="RU361279"/>
    </source>
</evidence>
<evidence type="ECO:0000313" key="7">
    <source>
        <dbReference type="Proteomes" id="UP001596116"/>
    </source>
</evidence>
<dbReference type="EC" id="6.3.3.2" evidence="4"/>
<dbReference type="Pfam" id="PF01812">
    <property type="entry name" value="5-FTHF_cyc-lig"/>
    <property type="match status" value="1"/>
</dbReference>
<keyword evidence="4" id="KW-0460">Magnesium</keyword>
<dbReference type="InterPro" id="IPR024185">
    <property type="entry name" value="FTHF_cligase-like_sf"/>
</dbReference>
<reference evidence="6 7" key="1">
    <citation type="submission" date="2024-09" db="EMBL/GenBank/DDBJ databases">
        <authorList>
            <person name="Zhang Z.-H."/>
        </authorList>
    </citation>
    <scope>NUCLEOTIDE SEQUENCE [LARGE SCALE GENOMIC DNA]</scope>
    <source>
        <strain evidence="6 7">HHTR114</strain>
    </source>
</reference>
<keyword evidence="4" id="KW-0479">Metal-binding</keyword>